<evidence type="ECO:0000313" key="2">
    <source>
        <dbReference type="EMBL" id="MBB6347280.1"/>
    </source>
</evidence>
<name>A0A7X0C4G1_9ACTN</name>
<proteinExistence type="predicted"/>
<dbReference type="Proteomes" id="UP000583800">
    <property type="component" value="Unassembled WGS sequence"/>
</dbReference>
<keyword evidence="3" id="KW-1185">Reference proteome</keyword>
<gene>
    <name evidence="2" type="ORF">FHU36_003825</name>
</gene>
<organism evidence="2 3">
    <name type="scientific">Nonomuraea muscovyensis</name>
    <dbReference type="NCBI Taxonomy" id="1124761"/>
    <lineage>
        <taxon>Bacteria</taxon>
        <taxon>Bacillati</taxon>
        <taxon>Actinomycetota</taxon>
        <taxon>Actinomycetes</taxon>
        <taxon>Streptosporangiales</taxon>
        <taxon>Streptosporangiaceae</taxon>
        <taxon>Nonomuraea</taxon>
    </lineage>
</organism>
<accession>A0A7X0C4G1</accession>
<sequence>MSAVALPGTPLVAMIRTGASPENGVHGTTPSATAAVA</sequence>
<comment type="caution">
    <text evidence="2">The sequence shown here is derived from an EMBL/GenBank/DDBJ whole genome shotgun (WGS) entry which is preliminary data.</text>
</comment>
<evidence type="ECO:0000313" key="3">
    <source>
        <dbReference type="Proteomes" id="UP000583800"/>
    </source>
</evidence>
<dbReference type="EMBL" id="JACHJB010000002">
    <property type="protein sequence ID" value="MBB6347280.1"/>
    <property type="molecule type" value="Genomic_DNA"/>
</dbReference>
<dbReference type="AlphaFoldDB" id="A0A7X0C4G1"/>
<protein>
    <submittedName>
        <fullName evidence="2">Uncharacterized protein</fullName>
    </submittedName>
</protein>
<feature type="region of interest" description="Disordered" evidence="1">
    <location>
        <begin position="18"/>
        <end position="37"/>
    </location>
</feature>
<reference evidence="2 3" key="1">
    <citation type="submission" date="2020-08" db="EMBL/GenBank/DDBJ databases">
        <title>Sequencing the genomes of 1000 actinobacteria strains.</title>
        <authorList>
            <person name="Klenk H.-P."/>
        </authorList>
    </citation>
    <scope>NUCLEOTIDE SEQUENCE [LARGE SCALE GENOMIC DNA]</scope>
    <source>
        <strain evidence="2 3">DSM 45913</strain>
    </source>
</reference>
<evidence type="ECO:0000256" key="1">
    <source>
        <dbReference type="SAM" id="MobiDB-lite"/>
    </source>
</evidence>
<feature type="compositionally biased region" description="Polar residues" evidence="1">
    <location>
        <begin position="26"/>
        <end position="37"/>
    </location>
</feature>